<organism evidence="6 7">
    <name type="scientific">Salvia divinorum</name>
    <name type="common">Maria pastora</name>
    <name type="synonym">Diviner's sage</name>
    <dbReference type="NCBI Taxonomy" id="28513"/>
    <lineage>
        <taxon>Eukaryota</taxon>
        <taxon>Viridiplantae</taxon>
        <taxon>Streptophyta</taxon>
        <taxon>Embryophyta</taxon>
        <taxon>Tracheophyta</taxon>
        <taxon>Spermatophyta</taxon>
        <taxon>Magnoliopsida</taxon>
        <taxon>eudicotyledons</taxon>
        <taxon>Gunneridae</taxon>
        <taxon>Pentapetalae</taxon>
        <taxon>asterids</taxon>
        <taxon>lamiids</taxon>
        <taxon>Lamiales</taxon>
        <taxon>Lamiaceae</taxon>
        <taxon>Nepetoideae</taxon>
        <taxon>Mentheae</taxon>
        <taxon>Salviinae</taxon>
        <taxon>Salvia</taxon>
        <taxon>Salvia subgen. Calosphace</taxon>
    </lineage>
</organism>
<dbReference type="AlphaFoldDB" id="A0ABD1I293"/>
<feature type="region of interest" description="Disordered" evidence="4">
    <location>
        <begin position="379"/>
        <end position="403"/>
    </location>
</feature>
<evidence type="ECO:0000256" key="4">
    <source>
        <dbReference type="SAM" id="MobiDB-lite"/>
    </source>
</evidence>
<dbReference type="CDD" id="cd21546">
    <property type="entry name" value="SPOC_FPA-like"/>
    <property type="match status" value="1"/>
</dbReference>
<feature type="domain" description="Spen paralogue and orthologue SPOC C-terminal" evidence="5">
    <location>
        <begin position="72"/>
        <end position="199"/>
    </location>
</feature>
<feature type="compositionally biased region" description="Polar residues" evidence="4">
    <location>
        <begin position="214"/>
        <end position="235"/>
    </location>
</feature>
<feature type="compositionally biased region" description="Polar residues" evidence="4">
    <location>
        <begin position="271"/>
        <end position="290"/>
    </location>
</feature>
<feature type="region of interest" description="Disordered" evidence="4">
    <location>
        <begin position="208"/>
        <end position="300"/>
    </location>
</feature>
<evidence type="ECO:0000259" key="5">
    <source>
        <dbReference type="Pfam" id="PF07744"/>
    </source>
</evidence>
<evidence type="ECO:0000256" key="3">
    <source>
        <dbReference type="ARBA" id="ARBA00023242"/>
    </source>
</evidence>
<evidence type="ECO:0000313" key="6">
    <source>
        <dbReference type="EMBL" id="KAL1562843.1"/>
    </source>
</evidence>
<dbReference type="PANTHER" id="PTHR23189">
    <property type="entry name" value="RNA RECOGNITION MOTIF-CONTAINING"/>
    <property type="match status" value="1"/>
</dbReference>
<evidence type="ECO:0000313" key="7">
    <source>
        <dbReference type="Proteomes" id="UP001567538"/>
    </source>
</evidence>
<feature type="compositionally biased region" description="Low complexity" evidence="4">
    <location>
        <begin position="381"/>
        <end position="395"/>
    </location>
</feature>
<keyword evidence="2" id="KW-0694">RNA-binding</keyword>
<evidence type="ECO:0000256" key="2">
    <source>
        <dbReference type="ARBA" id="ARBA00022884"/>
    </source>
</evidence>
<keyword evidence="3" id="KW-0539">Nucleus</keyword>
<dbReference type="Pfam" id="PF07744">
    <property type="entry name" value="SPOC"/>
    <property type="match status" value="1"/>
</dbReference>
<reference evidence="6 7" key="1">
    <citation type="submission" date="2024-06" db="EMBL/GenBank/DDBJ databases">
        <title>A chromosome level genome sequence of Diviner's sage (Salvia divinorum).</title>
        <authorList>
            <person name="Ford S.A."/>
            <person name="Ro D.-K."/>
            <person name="Ness R.W."/>
            <person name="Phillips M.A."/>
        </authorList>
    </citation>
    <scope>NUCLEOTIDE SEQUENCE [LARGE SCALE GENOMIC DNA]</scope>
    <source>
        <strain evidence="6">SAF-2024a</strain>
        <tissue evidence="6">Leaf</tissue>
    </source>
</reference>
<comment type="caution">
    <text evidence="6">The sequence shown here is derived from an EMBL/GenBank/DDBJ whole genome shotgun (WGS) entry which is preliminary data.</text>
</comment>
<dbReference type="Proteomes" id="UP001567538">
    <property type="component" value="Unassembled WGS sequence"/>
</dbReference>
<feature type="region of interest" description="Disordered" evidence="4">
    <location>
        <begin position="1"/>
        <end position="44"/>
    </location>
</feature>
<comment type="subcellular location">
    <subcellularLocation>
        <location evidence="1">Nucleus</location>
    </subcellularLocation>
</comment>
<feature type="compositionally biased region" description="Polar residues" evidence="4">
    <location>
        <begin position="248"/>
        <end position="257"/>
    </location>
</feature>
<proteinExistence type="predicted"/>
<keyword evidence="7" id="KW-1185">Reference proteome</keyword>
<evidence type="ECO:0000256" key="1">
    <source>
        <dbReference type="ARBA" id="ARBA00004123"/>
    </source>
</evidence>
<dbReference type="InterPro" id="IPR012921">
    <property type="entry name" value="SPOC_C"/>
</dbReference>
<protein>
    <submittedName>
        <fullName evidence="6">Flowering time control protein FPA isoform X1</fullName>
    </submittedName>
</protein>
<sequence length="428" mass="47209">MPSRNISQSSLLDNNDSSRHSGYRPISERLMNTGQPFVERGDNWNPPYDDFQVAPMPMPPLDRRKLTPDSHESSSKEVWRWEGMIAKGGTTVCRAHCLPVGKPPDIVLPEILDCTARTSLHMLAKHYYQAASASAVFFAPANDPDISYYNEFMGYLGEKQRAAVVKLDERNTLFLLPPSKFSEKVLKVPGKVCISGVVLRLDPPGSSHGFLPPNENQETPFNSFQNDSVYQNPVSPSGPYLNPIIEDNTPQASNPPTGSMDHPYAAPRQMQEATHSSYTPGNLGLPTSGNGKLPVQENPSIPSSLAQLASSLLRQQGQLSGVSGSGEYKPSGGNMNQPGYQHRMPQNYGLPNHQMSTDFPPPQYNQVWQLLKQSPNLVASQQEPQLNQQQQLQITEQDDADTDPQKRLVATLHFAATLLQQIQQGKGT</sequence>
<dbReference type="GO" id="GO:0003723">
    <property type="term" value="F:RNA binding"/>
    <property type="evidence" value="ECO:0007669"/>
    <property type="project" value="UniProtKB-KW"/>
</dbReference>
<dbReference type="GO" id="GO:0005634">
    <property type="term" value="C:nucleus"/>
    <property type="evidence" value="ECO:0007669"/>
    <property type="project" value="UniProtKB-SubCell"/>
</dbReference>
<feature type="region of interest" description="Disordered" evidence="4">
    <location>
        <begin position="317"/>
        <end position="361"/>
    </location>
</feature>
<dbReference type="EMBL" id="JBEAFC010000003">
    <property type="protein sequence ID" value="KAL1562843.1"/>
    <property type="molecule type" value="Genomic_DNA"/>
</dbReference>
<gene>
    <name evidence="6" type="ORF">AAHA92_05373</name>
</gene>
<name>A0ABD1I293_SALDI</name>
<feature type="compositionally biased region" description="Low complexity" evidence="4">
    <location>
        <begin position="317"/>
        <end position="326"/>
    </location>
</feature>
<accession>A0ABD1I293</accession>